<feature type="signal peptide" evidence="1">
    <location>
        <begin position="1"/>
        <end position="16"/>
    </location>
</feature>
<reference evidence="2" key="1">
    <citation type="submission" date="2023-05" db="EMBL/GenBank/DDBJ databases">
        <title>Nepenthes gracilis genome sequencing.</title>
        <authorList>
            <person name="Fukushima K."/>
        </authorList>
    </citation>
    <scope>NUCLEOTIDE SEQUENCE</scope>
    <source>
        <strain evidence="2">SING2019-196</strain>
    </source>
</reference>
<feature type="chain" id="PRO_5041897025" evidence="1">
    <location>
        <begin position="17"/>
        <end position="125"/>
    </location>
</feature>
<evidence type="ECO:0000256" key="1">
    <source>
        <dbReference type="SAM" id="SignalP"/>
    </source>
</evidence>
<dbReference type="Proteomes" id="UP001279734">
    <property type="component" value="Unassembled WGS sequence"/>
</dbReference>
<name>A0AAD3RXF7_NEPGR</name>
<dbReference type="AlphaFoldDB" id="A0AAD3RXF7"/>
<keyword evidence="3" id="KW-1185">Reference proteome</keyword>
<keyword evidence="1" id="KW-0732">Signal</keyword>
<comment type="caution">
    <text evidence="2">The sequence shown here is derived from an EMBL/GenBank/DDBJ whole genome shotgun (WGS) entry which is preliminary data.</text>
</comment>
<evidence type="ECO:0000313" key="3">
    <source>
        <dbReference type="Proteomes" id="UP001279734"/>
    </source>
</evidence>
<gene>
    <name evidence="2" type="ORF">Nepgr_001034</name>
</gene>
<protein>
    <submittedName>
        <fullName evidence="2">Uncharacterized protein</fullName>
    </submittedName>
</protein>
<organism evidence="2 3">
    <name type="scientific">Nepenthes gracilis</name>
    <name type="common">Slender pitcher plant</name>
    <dbReference type="NCBI Taxonomy" id="150966"/>
    <lineage>
        <taxon>Eukaryota</taxon>
        <taxon>Viridiplantae</taxon>
        <taxon>Streptophyta</taxon>
        <taxon>Embryophyta</taxon>
        <taxon>Tracheophyta</taxon>
        <taxon>Spermatophyta</taxon>
        <taxon>Magnoliopsida</taxon>
        <taxon>eudicotyledons</taxon>
        <taxon>Gunneridae</taxon>
        <taxon>Pentapetalae</taxon>
        <taxon>Caryophyllales</taxon>
        <taxon>Nepenthaceae</taxon>
        <taxon>Nepenthes</taxon>
    </lineage>
</organism>
<evidence type="ECO:0000313" key="2">
    <source>
        <dbReference type="EMBL" id="GMG99194.1"/>
    </source>
</evidence>
<proteinExistence type="predicted"/>
<sequence length="125" mass="13237">MTAYGMLSMIFAMARGACTPSCKRPRCILLSSPSMLQLQLFLQPLAIVILEVKAMYCRRDQDPLDAVGVIALEGTASVKKGLVVRAGKQADASQVFPIQCEMALPIQSAAVEQVPPVSTIATAAG</sequence>
<accession>A0AAD3RXF7</accession>
<dbReference type="EMBL" id="BSYO01000001">
    <property type="protein sequence ID" value="GMG99194.1"/>
    <property type="molecule type" value="Genomic_DNA"/>
</dbReference>